<dbReference type="CDD" id="cd00170">
    <property type="entry name" value="SEC14"/>
    <property type="match status" value="1"/>
</dbReference>
<dbReference type="STRING" id="1147741.A0A0R3S6U5"/>
<protein>
    <submittedName>
        <fullName evidence="3">CRAL-TRIO domain-containing protein</fullName>
    </submittedName>
</protein>
<accession>A0A0R3S6U5</accession>
<organism evidence="2 3">
    <name type="scientific">Elaeophora elaphi</name>
    <dbReference type="NCBI Taxonomy" id="1147741"/>
    <lineage>
        <taxon>Eukaryota</taxon>
        <taxon>Metazoa</taxon>
        <taxon>Ecdysozoa</taxon>
        <taxon>Nematoda</taxon>
        <taxon>Chromadorea</taxon>
        <taxon>Rhabditida</taxon>
        <taxon>Spirurina</taxon>
        <taxon>Spiruromorpha</taxon>
        <taxon>Filarioidea</taxon>
        <taxon>Onchocercidae</taxon>
        <taxon>Elaeophora</taxon>
    </lineage>
</organism>
<dbReference type="GO" id="GO:0005737">
    <property type="term" value="C:cytoplasm"/>
    <property type="evidence" value="ECO:0007669"/>
    <property type="project" value="TreeGrafter"/>
</dbReference>
<dbReference type="Gene3D" id="2.60.120.680">
    <property type="entry name" value="GOLD domain"/>
    <property type="match status" value="1"/>
</dbReference>
<dbReference type="Pfam" id="PF00650">
    <property type="entry name" value="CRAL_TRIO"/>
    <property type="match status" value="1"/>
</dbReference>
<evidence type="ECO:0000313" key="3">
    <source>
        <dbReference type="WBParaSite" id="EEL_0001051701-mRNA-1"/>
    </source>
</evidence>
<feature type="domain" description="CRAL-TRIO" evidence="1">
    <location>
        <begin position="92"/>
        <end position="243"/>
    </location>
</feature>
<evidence type="ECO:0000259" key="1">
    <source>
        <dbReference type="PROSITE" id="PS50191"/>
    </source>
</evidence>
<dbReference type="InterPro" id="IPR001251">
    <property type="entry name" value="CRAL-TRIO_dom"/>
</dbReference>
<name>A0A0R3S6U5_9BILA</name>
<dbReference type="InterPro" id="IPR036865">
    <property type="entry name" value="CRAL-TRIO_dom_sf"/>
</dbReference>
<dbReference type="WBParaSite" id="EEL_0001051701-mRNA-1">
    <property type="protein sequence ID" value="EEL_0001051701-mRNA-1"/>
    <property type="gene ID" value="EEL_0001051701"/>
</dbReference>
<keyword evidence="2" id="KW-1185">Reference proteome</keyword>
<dbReference type="PANTHER" id="PTHR23324:SF86">
    <property type="entry name" value="CRAL-TRIO DOMAIN-CONTAINING PROTEIN"/>
    <property type="match status" value="1"/>
</dbReference>
<dbReference type="Gene3D" id="3.40.525.10">
    <property type="entry name" value="CRAL-TRIO lipid binding domain"/>
    <property type="match status" value="1"/>
</dbReference>
<dbReference type="SUPFAM" id="SSF52087">
    <property type="entry name" value="CRAL/TRIO domain"/>
    <property type="match status" value="1"/>
</dbReference>
<dbReference type="Proteomes" id="UP000050640">
    <property type="component" value="Unplaced"/>
</dbReference>
<dbReference type="AlphaFoldDB" id="A0A0R3S6U5"/>
<dbReference type="PROSITE" id="PS50191">
    <property type="entry name" value="CRAL_TRIO"/>
    <property type="match status" value="1"/>
</dbReference>
<dbReference type="InterPro" id="IPR036598">
    <property type="entry name" value="GOLD_dom_sf"/>
</dbReference>
<dbReference type="PANTHER" id="PTHR23324">
    <property type="entry name" value="SEC14 RELATED PROTEIN"/>
    <property type="match status" value="1"/>
</dbReference>
<sequence>LFNFSILEELEDIPNSLNTTFYLARWWRAYNGDLDRIKRNMKDLFDHRRTLAYDHIETHLLQTKLEIPKKTFEVFNILKENTFFLKLNNVCVFFQRMVVNDIDEISKVVPFSYVLHSYFIMQEAFTRAQLEVEKATGKPAAVVSILDLSGINTTALLNPLSVSAHFVRLIVKIWADYFVETQAKIFLVNSPALLSIMGQIVKLLMDKATQARLQFLHQPTDLIEYLNPYVIPAIYGGEWYDDSGYAEKPELVCQKPIKIEPEHYYNCDLLWQRYGFPNVPPKYSEIIKRKQTFEIKKISTTDSQILLWHFTVSSDVEFSILMDNEQIVWPKITLKSLRTPEQGSIICKRDSKYTLRFTNLNRFMLPVRLQYAVELCSIT</sequence>
<proteinExistence type="predicted"/>
<dbReference type="SMART" id="SM00516">
    <property type="entry name" value="SEC14"/>
    <property type="match status" value="1"/>
</dbReference>
<reference evidence="3" key="1">
    <citation type="submission" date="2017-02" db="UniProtKB">
        <authorList>
            <consortium name="WormBaseParasite"/>
        </authorList>
    </citation>
    <scope>IDENTIFICATION</scope>
</reference>
<evidence type="ECO:0000313" key="2">
    <source>
        <dbReference type="Proteomes" id="UP000050640"/>
    </source>
</evidence>
<dbReference type="SUPFAM" id="SSF101576">
    <property type="entry name" value="Supernatant protein factor (SPF), C-terminal domain"/>
    <property type="match status" value="1"/>
</dbReference>
<dbReference type="InterPro" id="IPR051064">
    <property type="entry name" value="SEC14/CRAL-TRIO_domain"/>
</dbReference>